<proteinExistence type="predicted"/>
<comment type="caution">
    <text evidence="1">The sequence shown here is derived from an EMBL/GenBank/DDBJ whole genome shotgun (WGS) entry which is preliminary data.</text>
</comment>
<evidence type="ECO:0000313" key="1">
    <source>
        <dbReference type="EMBL" id="PZR05215.1"/>
    </source>
</evidence>
<gene>
    <name evidence="1" type="ORF">DI536_32775</name>
</gene>
<reference evidence="1 2" key="1">
    <citation type="submission" date="2017-08" db="EMBL/GenBank/DDBJ databases">
        <title>Infants hospitalized years apart are colonized by the same room-sourced microbial strains.</title>
        <authorList>
            <person name="Brooks B."/>
            <person name="Olm M.R."/>
            <person name="Firek B.A."/>
            <person name="Baker R."/>
            <person name="Thomas B.C."/>
            <person name="Morowitz M.J."/>
            <person name="Banfield J.F."/>
        </authorList>
    </citation>
    <scope>NUCLEOTIDE SEQUENCE [LARGE SCALE GENOMIC DNA]</scope>
    <source>
        <strain evidence="1">S2_003_000_R2_14</strain>
    </source>
</reference>
<dbReference type="EMBL" id="QFQP01000047">
    <property type="protein sequence ID" value="PZR05215.1"/>
    <property type="molecule type" value="Genomic_DNA"/>
</dbReference>
<dbReference type="Gene3D" id="3.30.450.30">
    <property type="entry name" value="Dynein light chain 2a, cytoplasmic"/>
    <property type="match status" value="1"/>
</dbReference>
<name>A0A2W5T163_9BACT</name>
<protein>
    <recommendedName>
        <fullName evidence="3">Roadblock/LAMTOR2 domain-containing protein</fullName>
    </recommendedName>
</protein>
<evidence type="ECO:0008006" key="3">
    <source>
        <dbReference type="Google" id="ProtNLM"/>
    </source>
</evidence>
<organism evidence="1 2">
    <name type="scientific">Archangium gephyra</name>
    <dbReference type="NCBI Taxonomy" id="48"/>
    <lineage>
        <taxon>Bacteria</taxon>
        <taxon>Pseudomonadati</taxon>
        <taxon>Myxococcota</taxon>
        <taxon>Myxococcia</taxon>
        <taxon>Myxococcales</taxon>
        <taxon>Cystobacterineae</taxon>
        <taxon>Archangiaceae</taxon>
        <taxon>Archangium</taxon>
    </lineage>
</organism>
<dbReference type="AlphaFoldDB" id="A0A2W5T163"/>
<sequence>MSNIKQTLEELMRIEGAIGACVVDFKSGLALGAIGGGANLNIEVAAAGNSEVVRSKMKVMSQLGLKEKIEDILITLNTQYHIIRPLTNHGNLFIYVALARANANLALARYKIQELEAGLTV</sequence>
<dbReference type="SUPFAM" id="SSF103196">
    <property type="entry name" value="Roadblock/LC7 domain"/>
    <property type="match status" value="1"/>
</dbReference>
<dbReference type="Proteomes" id="UP000249061">
    <property type="component" value="Unassembled WGS sequence"/>
</dbReference>
<evidence type="ECO:0000313" key="2">
    <source>
        <dbReference type="Proteomes" id="UP000249061"/>
    </source>
</evidence>
<accession>A0A2W5T163</accession>